<name>A0A5S3QKI2_9BACI</name>
<proteinExistence type="inferred from homology"/>
<dbReference type="EMBL" id="VCIA01000001">
    <property type="protein sequence ID" value="TMN22237.1"/>
    <property type="molecule type" value="Genomic_DNA"/>
</dbReference>
<dbReference type="SUPFAM" id="SSF51735">
    <property type="entry name" value="NAD(P)-binding Rossmann-fold domains"/>
    <property type="match status" value="1"/>
</dbReference>
<dbReference type="InterPro" id="IPR023401">
    <property type="entry name" value="ODC_N"/>
</dbReference>
<dbReference type="InterPro" id="IPR036291">
    <property type="entry name" value="NAD(P)-bd_dom_sf"/>
</dbReference>
<gene>
    <name evidence="2" type="ORF">FFL34_08915</name>
</gene>
<dbReference type="Gene3D" id="3.30.1780.10">
    <property type="entry name" value="ornithine cyclodeaminase, domain 1"/>
    <property type="match status" value="1"/>
</dbReference>
<dbReference type="AlphaFoldDB" id="A0A5S3QKI2"/>
<dbReference type="InterPro" id="IPR003462">
    <property type="entry name" value="ODC_Mu_crystall"/>
</dbReference>
<dbReference type="Gene3D" id="3.40.50.720">
    <property type="entry name" value="NAD(P)-binding Rossmann-like Domain"/>
    <property type="match status" value="1"/>
</dbReference>
<evidence type="ECO:0000313" key="2">
    <source>
        <dbReference type="EMBL" id="TMN22237.1"/>
    </source>
</evidence>
<protein>
    <submittedName>
        <fullName evidence="2">Ornithine cyclodeaminase family protein</fullName>
    </submittedName>
</protein>
<dbReference type="PANTHER" id="PTHR13812:SF19">
    <property type="entry name" value="KETIMINE REDUCTASE MU-CRYSTALLIN"/>
    <property type="match status" value="1"/>
</dbReference>
<dbReference type="Pfam" id="PF02423">
    <property type="entry name" value="OCD_Mu_crystall"/>
    <property type="match status" value="1"/>
</dbReference>
<dbReference type="OrthoDB" id="9792005at2"/>
<accession>A0A5S3QKI2</accession>
<evidence type="ECO:0000256" key="1">
    <source>
        <dbReference type="ARBA" id="ARBA00008903"/>
    </source>
</evidence>
<dbReference type="GO" id="GO:0019752">
    <property type="term" value="P:carboxylic acid metabolic process"/>
    <property type="evidence" value="ECO:0007669"/>
    <property type="project" value="UniProtKB-ARBA"/>
</dbReference>
<dbReference type="Proteomes" id="UP000306980">
    <property type="component" value="Unassembled WGS sequence"/>
</dbReference>
<dbReference type="PIRSF" id="PIRSF001439">
    <property type="entry name" value="CryM"/>
    <property type="match status" value="1"/>
</dbReference>
<comment type="caution">
    <text evidence="2">The sequence shown here is derived from an EMBL/GenBank/DDBJ whole genome shotgun (WGS) entry which is preliminary data.</text>
</comment>
<dbReference type="GO" id="GO:0005737">
    <property type="term" value="C:cytoplasm"/>
    <property type="evidence" value="ECO:0007669"/>
    <property type="project" value="TreeGrafter"/>
</dbReference>
<dbReference type="RefSeq" id="WP_138603146.1">
    <property type="nucleotide sequence ID" value="NZ_VCIA01000001.1"/>
</dbReference>
<sequence length="326" mass="35762">MLILSEKEIMENYSMKDGIADLKKGLGAKRDGYVRSPERTVMNYPAVNGSGLYMPSADLEQEIASVKVVSIFPENPKEGKPTTQGVLVLSDAHTGEHVCVMNASYLTRLRTGALSAVATESFSRTDARVLGVIGTGAMAFEQVLGVLEARDIHTIILFNRTVNKAQQFRDKLIEFGVTCTIDVVDHVDSVLESSDIINCATRSNKPVFDGTLLKQGTHINGVGSFLPTMREVDLQTIQKANKIIVDDLHGVKEEAGELIHAAEESNWSFSDVYAELYEVDGDTLKRENEKEITFFKSVGSAYFDHAVATGVYRKAKELDLGQHASI</sequence>
<evidence type="ECO:0000313" key="3">
    <source>
        <dbReference type="Proteomes" id="UP000306980"/>
    </source>
</evidence>
<dbReference type="FunFam" id="3.40.50.720:FF:000311">
    <property type="entry name" value="Ornithine cyclodeaminase"/>
    <property type="match status" value="1"/>
</dbReference>
<dbReference type="PANTHER" id="PTHR13812">
    <property type="entry name" value="KETIMINE REDUCTASE MU-CRYSTALLIN"/>
    <property type="match status" value="1"/>
</dbReference>
<comment type="similarity">
    <text evidence="1">Belongs to the ornithine cyclodeaminase/mu-crystallin family.</text>
</comment>
<reference evidence="2 3" key="1">
    <citation type="submission" date="2019-05" db="EMBL/GenBank/DDBJ databases">
        <title>Genomic analysis of Lentibacillus sp. NKC220-2.</title>
        <authorList>
            <person name="Oh Y.J."/>
        </authorList>
    </citation>
    <scope>NUCLEOTIDE SEQUENCE [LARGE SCALE GENOMIC DNA]</scope>
    <source>
        <strain evidence="2 3">NKC220-2</strain>
    </source>
</reference>
<organism evidence="2 3">
    <name type="scientific">Lentibacillus cibarius</name>
    <dbReference type="NCBI Taxonomy" id="2583219"/>
    <lineage>
        <taxon>Bacteria</taxon>
        <taxon>Bacillati</taxon>
        <taxon>Bacillota</taxon>
        <taxon>Bacilli</taxon>
        <taxon>Bacillales</taxon>
        <taxon>Bacillaceae</taxon>
        <taxon>Lentibacillus</taxon>
    </lineage>
</organism>
<dbReference type="GO" id="GO:0016491">
    <property type="term" value="F:oxidoreductase activity"/>
    <property type="evidence" value="ECO:0007669"/>
    <property type="project" value="UniProtKB-ARBA"/>
</dbReference>